<keyword evidence="4" id="KW-1133">Transmembrane helix</keyword>
<sequence length="655" mass="69416">MTLGRRDPCIRECESTGPAHVRHPVFVAFLSLFVVAFGIQTASAFEIFGHKFFESEEEEVTPVPDPLPYEATLDLKGGDDDLEETLQNNSTLVAKQDTPPSGEPGLIARALADQEQLIARLYGAARYGGTVKITVAGQPLTQVVNAGTFPHSAGKPVKVVVSIAAGPLFSFGQTSIRVAAGVETPPLDPVTFGLLKGTPARSGTILDAESAIVATLKKRGYPFAKVLDREIVADHATRTVDVTLHAAPGPRTVFGSATVEGAKRTDTDFILQQAAIPEGAPYTPDTLRKAEKNLRDLGIFSSARVVEAKELDGDGHLPLTIEVSERKRSIIGGGASWSSTEGVGLEAYWRHRNLFGRAEQLAVEGSVGRLTNGGADDLEYDAHVTFTKPGAFGPATSFSSTVGARQEKPETYESRSVYGKVRATRDLSESLTAGLGSEISYAREEDALGAANYALFGVFGEITWDTRDNILDPTEGFRVSGTLEPAYDVETGGLMTFVKGSASAYRAVDDAKRFVLAGRVAAGSVIGASLTDIQPSRRFYVGGGGSVRGYAYRNVGPRVNTSSGTETVGGLSFLEASAEARIKVTDTIGVVPFVDVGAAYSNEIPDFSEPLKVGAGVGLRYYTPIGPLRLDVAVPLDPGPDDPSFALYLGLSQAF</sequence>
<dbReference type="AlphaFoldDB" id="A0A2T5VBC4"/>
<gene>
    <name evidence="6" type="ORF">C8N35_103226</name>
</gene>
<dbReference type="Pfam" id="PF01103">
    <property type="entry name" value="Omp85"/>
    <property type="match status" value="1"/>
</dbReference>
<feature type="domain" description="POTRA" evidence="5">
    <location>
        <begin position="252"/>
        <end position="326"/>
    </location>
</feature>
<keyword evidence="4" id="KW-0812">Transmembrane</keyword>
<reference evidence="6 7" key="1">
    <citation type="submission" date="2018-04" db="EMBL/GenBank/DDBJ databases">
        <title>Genomic Encyclopedia of Archaeal and Bacterial Type Strains, Phase II (KMG-II): from individual species to whole genera.</title>
        <authorList>
            <person name="Goeker M."/>
        </authorList>
    </citation>
    <scope>NUCLEOTIDE SEQUENCE [LARGE SCALE GENOMIC DNA]</scope>
    <source>
        <strain evidence="6 7">DSM 23382</strain>
    </source>
</reference>
<keyword evidence="3 4" id="KW-0472">Membrane</keyword>
<dbReference type="InterPro" id="IPR010827">
    <property type="entry name" value="BamA/TamA_POTRA"/>
</dbReference>
<feature type="transmembrane region" description="Helical" evidence="4">
    <location>
        <begin position="21"/>
        <end position="39"/>
    </location>
</feature>
<evidence type="ECO:0000256" key="1">
    <source>
        <dbReference type="ARBA" id="ARBA00004370"/>
    </source>
</evidence>
<dbReference type="EMBL" id="QAYG01000003">
    <property type="protein sequence ID" value="PTW61044.1"/>
    <property type="molecule type" value="Genomic_DNA"/>
</dbReference>
<organism evidence="6 7">
    <name type="scientific">Breoghania corrubedonensis</name>
    <dbReference type="NCBI Taxonomy" id="665038"/>
    <lineage>
        <taxon>Bacteria</taxon>
        <taxon>Pseudomonadati</taxon>
        <taxon>Pseudomonadota</taxon>
        <taxon>Alphaproteobacteria</taxon>
        <taxon>Hyphomicrobiales</taxon>
        <taxon>Stappiaceae</taxon>
        <taxon>Breoghania</taxon>
    </lineage>
</organism>
<evidence type="ECO:0000313" key="6">
    <source>
        <dbReference type="EMBL" id="PTW61044.1"/>
    </source>
</evidence>
<accession>A0A2T5VBC4</accession>
<dbReference type="Gene3D" id="2.40.160.50">
    <property type="entry name" value="membrane protein fhac: a member of the omp85/tpsb transporter family"/>
    <property type="match status" value="1"/>
</dbReference>
<evidence type="ECO:0000256" key="2">
    <source>
        <dbReference type="ARBA" id="ARBA00022452"/>
    </source>
</evidence>
<evidence type="ECO:0000259" key="5">
    <source>
        <dbReference type="PROSITE" id="PS51779"/>
    </source>
</evidence>
<dbReference type="InterPro" id="IPR039910">
    <property type="entry name" value="D15-like"/>
</dbReference>
<dbReference type="InterPro" id="IPR034746">
    <property type="entry name" value="POTRA"/>
</dbReference>
<dbReference type="RefSeq" id="WP_107989859.1">
    <property type="nucleotide sequence ID" value="NZ_QAYG01000003.1"/>
</dbReference>
<dbReference type="InterPro" id="IPR000184">
    <property type="entry name" value="Bac_surfAg_D15"/>
</dbReference>
<proteinExistence type="predicted"/>
<protein>
    <submittedName>
        <fullName evidence="6">Autotransporter secretion outer membrane protein TamA</fullName>
    </submittedName>
</protein>
<name>A0A2T5VBC4_9HYPH</name>
<dbReference type="Proteomes" id="UP000244081">
    <property type="component" value="Unassembled WGS sequence"/>
</dbReference>
<dbReference type="PANTHER" id="PTHR12815">
    <property type="entry name" value="SORTING AND ASSEMBLY MACHINERY SAMM50 PROTEIN FAMILY MEMBER"/>
    <property type="match status" value="1"/>
</dbReference>
<comment type="subcellular location">
    <subcellularLocation>
        <location evidence="1">Membrane</location>
    </subcellularLocation>
</comment>
<dbReference type="PANTHER" id="PTHR12815:SF42">
    <property type="entry name" value="BACTERIAL SURFACE ANTIGEN (D15) DOMAIN-CONTAINING PROTEIN"/>
    <property type="match status" value="1"/>
</dbReference>
<keyword evidence="2" id="KW-1134">Transmembrane beta strand</keyword>
<dbReference type="Gene3D" id="3.10.20.310">
    <property type="entry name" value="membrane protein fhac"/>
    <property type="match status" value="1"/>
</dbReference>
<evidence type="ECO:0000256" key="4">
    <source>
        <dbReference type="SAM" id="Phobius"/>
    </source>
</evidence>
<dbReference type="PROSITE" id="PS51779">
    <property type="entry name" value="POTRA"/>
    <property type="match status" value="1"/>
</dbReference>
<dbReference type="OrthoDB" id="9769707at2"/>
<dbReference type="GO" id="GO:0019867">
    <property type="term" value="C:outer membrane"/>
    <property type="evidence" value="ECO:0007669"/>
    <property type="project" value="InterPro"/>
</dbReference>
<keyword evidence="7" id="KW-1185">Reference proteome</keyword>
<comment type="caution">
    <text evidence="6">The sequence shown here is derived from an EMBL/GenBank/DDBJ whole genome shotgun (WGS) entry which is preliminary data.</text>
</comment>
<evidence type="ECO:0000313" key="7">
    <source>
        <dbReference type="Proteomes" id="UP000244081"/>
    </source>
</evidence>
<dbReference type="Pfam" id="PF07244">
    <property type="entry name" value="POTRA"/>
    <property type="match status" value="1"/>
</dbReference>
<evidence type="ECO:0000256" key="3">
    <source>
        <dbReference type="ARBA" id="ARBA00023136"/>
    </source>
</evidence>